<dbReference type="EMBL" id="PYWC01000080">
    <property type="protein sequence ID" value="PWW73433.1"/>
    <property type="molecule type" value="Genomic_DNA"/>
</dbReference>
<accession>A0A317SG78</accession>
<evidence type="ECO:0000313" key="2">
    <source>
        <dbReference type="Proteomes" id="UP000246991"/>
    </source>
</evidence>
<organism evidence="1 2">
    <name type="scientific">Tuber magnatum</name>
    <name type="common">white Piedmont truffle</name>
    <dbReference type="NCBI Taxonomy" id="42249"/>
    <lineage>
        <taxon>Eukaryota</taxon>
        <taxon>Fungi</taxon>
        <taxon>Dikarya</taxon>
        <taxon>Ascomycota</taxon>
        <taxon>Pezizomycotina</taxon>
        <taxon>Pezizomycetes</taxon>
        <taxon>Pezizales</taxon>
        <taxon>Tuberaceae</taxon>
        <taxon>Tuber</taxon>
    </lineage>
</organism>
<dbReference type="AlphaFoldDB" id="A0A317SG78"/>
<gene>
    <name evidence="1" type="ORF">C7212DRAFT_366222</name>
</gene>
<proteinExistence type="predicted"/>
<name>A0A317SG78_9PEZI</name>
<evidence type="ECO:0000313" key="1">
    <source>
        <dbReference type="EMBL" id="PWW73433.1"/>
    </source>
</evidence>
<sequence length="201" mass="22307">MSAKLIFCAPSSIEYPTISPRLAIEVVRPRGVDILVNFRVVDIYLTCWTRYSLWPNMYPCAPPCKPGPFYKRHDTTSTGNTVSLSHHTPVGSTLYGLFQRREIPESREWRRHLPSWLPVSVPFSILTHKLHWKPTVSIEPLAVALFAAVVTAIPVAGGEGRGSDVKVEDKGQLCPKQNQQMFCCNDATDSKVAGPCASVLD</sequence>
<dbReference type="Proteomes" id="UP000246991">
    <property type="component" value="Unassembled WGS sequence"/>
</dbReference>
<reference evidence="1 2" key="1">
    <citation type="submission" date="2018-03" db="EMBL/GenBank/DDBJ databases">
        <title>Genomes of Pezizomycetes fungi and the evolution of truffles.</title>
        <authorList>
            <person name="Murat C."/>
            <person name="Payen T."/>
            <person name="Noel B."/>
            <person name="Kuo A."/>
            <person name="Martin F.M."/>
        </authorList>
    </citation>
    <scope>NUCLEOTIDE SEQUENCE [LARGE SCALE GENOMIC DNA]</scope>
    <source>
        <strain evidence="1">091103-1</strain>
    </source>
</reference>
<keyword evidence="2" id="KW-1185">Reference proteome</keyword>
<protein>
    <submittedName>
        <fullName evidence="1">Uncharacterized protein</fullName>
    </submittedName>
</protein>
<comment type="caution">
    <text evidence="1">The sequence shown here is derived from an EMBL/GenBank/DDBJ whole genome shotgun (WGS) entry which is preliminary data.</text>
</comment>